<dbReference type="PANTHER" id="PTHR30607:SF2">
    <property type="entry name" value="POTASSIUM-TRANSPORTING ATPASE POTASSIUM-BINDING SUBUNIT"/>
    <property type="match status" value="1"/>
</dbReference>
<reference evidence="10" key="1">
    <citation type="submission" date="2013-03" db="EMBL/GenBank/DDBJ databases">
        <authorList>
            <person name="Harkins D.M."/>
            <person name="Durkin A.S."/>
            <person name="Brinkac L.M."/>
            <person name="Haft D.H."/>
            <person name="Selengut J.D."/>
            <person name="Sanka R."/>
            <person name="DePew J."/>
            <person name="Purushe J."/>
            <person name="Hartskeerl R.A."/>
            <person name="Ahmed A."/>
            <person name="van der Linden H."/>
            <person name="Goris M.G.A."/>
            <person name="Vinetz J.M."/>
            <person name="Sutton G.G."/>
            <person name="Nierman W.C."/>
            <person name="Fouts D.E."/>
        </authorList>
    </citation>
    <scope>NUCLEOTIDE SEQUENCE [LARGE SCALE GENOMIC DNA]</scope>
    <source>
        <strain evidence="10">ICFT</strain>
    </source>
</reference>
<dbReference type="Proteomes" id="UP000012313">
    <property type="component" value="Unassembled WGS sequence"/>
</dbReference>
<keyword evidence="10" id="KW-0378">Hydrolase</keyword>
<keyword evidence="4 9" id="KW-0812">Transmembrane</keyword>
<dbReference type="GO" id="GO:0030955">
    <property type="term" value="F:potassium ion binding"/>
    <property type="evidence" value="ECO:0007669"/>
    <property type="project" value="UniProtKB-UniRule"/>
</dbReference>
<feature type="transmembrane region" description="Helical" evidence="9">
    <location>
        <begin position="61"/>
        <end position="84"/>
    </location>
</feature>
<accession>N1WMB3</accession>
<dbReference type="Pfam" id="PF03814">
    <property type="entry name" value="KdpA"/>
    <property type="match status" value="1"/>
</dbReference>
<proteinExistence type="inferred from homology"/>
<dbReference type="STRING" id="1218598.LEP1GSC060_0675"/>
<keyword evidence="2 9" id="KW-1003">Cell membrane</keyword>
<evidence type="ECO:0000256" key="6">
    <source>
        <dbReference type="ARBA" id="ARBA00022989"/>
    </source>
</evidence>
<feature type="transmembrane region" description="Helical" evidence="9">
    <location>
        <begin position="479"/>
        <end position="501"/>
    </location>
</feature>
<feature type="transmembrane region" description="Helical" evidence="9">
    <location>
        <begin position="521"/>
        <end position="547"/>
    </location>
</feature>
<evidence type="ECO:0000256" key="1">
    <source>
        <dbReference type="ARBA" id="ARBA00022448"/>
    </source>
</evidence>
<feature type="transmembrane region" description="Helical" evidence="9">
    <location>
        <begin position="278"/>
        <end position="297"/>
    </location>
</feature>
<comment type="similarity">
    <text evidence="9">Belongs to the KdpA family.</text>
</comment>
<keyword evidence="1 9" id="KW-0813">Transport</keyword>
<evidence type="ECO:0000256" key="5">
    <source>
        <dbReference type="ARBA" id="ARBA00022958"/>
    </source>
</evidence>
<dbReference type="InterPro" id="IPR004623">
    <property type="entry name" value="KdpA"/>
</dbReference>
<dbReference type="EMBL" id="AOHC02000023">
    <property type="protein sequence ID" value="EMY78304.1"/>
    <property type="molecule type" value="Genomic_DNA"/>
</dbReference>
<evidence type="ECO:0000256" key="8">
    <source>
        <dbReference type="ARBA" id="ARBA00023136"/>
    </source>
</evidence>
<feature type="transmembrane region" description="Helical" evidence="9">
    <location>
        <begin position="132"/>
        <end position="152"/>
    </location>
</feature>
<organism evidence="10 11">
    <name type="scientific">Leptospira weilii serovar Ranarum str. ICFT</name>
    <dbReference type="NCBI Taxonomy" id="1218598"/>
    <lineage>
        <taxon>Bacteria</taxon>
        <taxon>Pseudomonadati</taxon>
        <taxon>Spirochaetota</taxon>
        <taxon>Spirochaetia</taxon>
        <taxon>Leptospirales</taxon>
        <taxon>Leptospiraceae</taxon>
        <taxon>Leptospira</taxon>
    </lineage>
</organism>
<dbReference type="AlphaFoldDB" id="N1WMB3"/>
<evidence type="ECO:0000256" key="7">
    <source>
        <dbReference type="ARBA" id="ARBA00023065"/>
    </source>
</evidence>
<name>N1WMB3_9LEPT</name>
<feature type="transmembrane region" description="Helical" evidence="9">
    <location>
        <begin position="411"/>
        <end position="429"/>
    </location>
</feature>
<dbReference type="HAMAP" id="MF_00275">
    <property type="entry name" value="KdpA"/>
    <property type="match status" value="1"/>
</dbReference>
<dbReference type="GO" id="GO:0016787">
    <property type="term" value="F:hydrolase activity"/>
    <property type="evidence" value="ECO:0007669"/>
    <property type="project" value="UniProtKB-KW"/>
</dbReference>
<dbReference type="RefSeq" id="WP_002999885.1">
    <property type="nucleotide sequence ID" value="NZ_AOHC02000023.1"/>
</dbReference>
<feature type="transmembrane region" description="Helical" evidence="9">
    <location>
        <begin position="173"/>
        <end position="193"/>
    </location>
</feature>
<evidence type="ECO:0000256" key="3">
    <source>
        <dbReference type="ARBA" id="ARBA00022538"/>
    </source>
</evidence>
<evidence type="ECO:0000313" key="10">
    <source>
        <dbReference type="EMBL" id="EMY78304.1"/>
    </source>
</evidence>
<feature type="transmembrane region" description="Helical" evidence="9">
    <location>
        <begin position="251"/>
        <end position="271"/>
    </location>
</feature>
<keyword evidence="11" id="KW-1185">Reference proteome</keyword>
<feature type="transmembrane region" description="Helical" evidence="9">
    <location>
        <begin position="6"/>
        <end position="27"/>
    </location>
</feature>
<dbReference type="GO" id="GO:0008556">
    <property type="term" value="F:P-type potassium transmembrane transporter activity"/>
    <property type="evidence" value="ECO:0007669"/>
    <property type="project" value="InterPro"/>
</dbReference>
<evidence type="ECO:0000256" key="4">
    <source>
        <dbReference type="ARBA" id="ARBA00022692"/>
    </source>
</evidence>
<keyword evidence="6 9" id="KW-1133">Transmembrane helix</keyword>
<keyword evidence="8 9" id="KW-0472">Membrane</keyword>
<gene>
    <name evidence="9 10" type="primary">kdpA</name>
    <name evidence="10" type="ORF">LEP1GSC060_0675</name>
</gene>
<protein>
    <recommendedName>
        <fullName evidence="9">Potassium-transporting ATPase potassium-binding subunit</fullName>
    </recommendedName>
    <alternativeName>
        <fullName evidence="9">ATP phosphohydrolase [potassium-transporting] A chain</fullName>
    </alternativeName>
    <alternativeName>
        <fullName evidence="9">Potassium-binding and translocating subunit A</fullName>
    </alternativeName>
    <alternativeName>
        <fullName evidence="9">Potassium-translocating ATPase A chain</fullName>
    </alternativeName>
</protein>
<dbReference type="NCBIfam" id="TIGR00680">
    <property type="entry name" value="kdpA"/>
    <property type="match status" value="1"/>
</dbReference>
<dbReference type="OrthoDB" id="9763796at2"/>
<sequence>MATEWIQLSIFLFSIVIFSPLFGLWLYKVYVSSKVLRFELILYRLCGIDPKRNMDWKEYTISLLTFNFLGCILLFLILVFQNYLPLNPGNFPGLDIYLAFNTAVSFTTNTNWQAYSGEAVLSYFSQSVGLTVQNFVSAATGLCVLLALARGLSVNSNAFAFGNFWKDLIRGTLYVLLPLAFVFSLILVASGVVQTFSDYITATTLEGAQQIVPLGPAASQIAIKQLGTNGGGFFGVNGAHPFENPTPLSNFLQMFSILILPGACVFLYGRITGNLKHAWVIFAAMFTIFCAGILVVWTSESSWNPISGTLGFWEGKETRFGILNSSIWEVATTVASNGSVNSMHDSFSPIGGLVGILNIQLGEIVFGGVGAGMYGMVLFILLTVFLSGIMVGRSPEYLGKKIEKKEIQMSILGILLPSTVILLFTAISVSVPNALSSLSNAGPHGLSEILYAFSSAAGNNGSAFAGLNANTPYYNSMIGLVMLIGRFGVILPVLAIAGNVAVKKRSEIVSEGSFSVEGGTFYVLLLSVIVIVGALTFFPVLTIGPILEHFLMLQGKTF</sequence>
<comment type="subcellular location">
    <subcellularLocation>
        <location evidence="9">Cell membrane</location>
        <topology evidence="9">Multi-pass membrane protein</topology>
    </subcellularLocation>
</comment>
<dbReference type="PIRSF" id="PIRSF001294">
    <property type="entry name" value="K_ATPaseA"/>
    <property type="match status" value="1"/>
</dbReference>
<keyword evidence="5 9" id="KW-0630">Potassium</keyword>
<evidence type="ECO:0000256" key="9">
    <source>
        <dbReference type="HAMAP-Rule" id="MF_00275"/>
    </source>
</evidence>
<evidence type="ECO:0000256" key="2">
    <source>
        <dbReference type="ARBA" id="ARBA00022475"/>
    </source>
</evidence>
<comment type="caution">
    <text evidence="10">The sequence shown here is derived from an EMBL/GenBank/DDBJ whole genome shotgun (WGS) entry which is preliminary data.</text>
</comment>
<keyword evidence="7 9" id="KW-0406">Ion transport</keyword>
<evidence type="ECO:0000313" key="11">
    <source>
        <dbReference type="Proteomes" id="UP000012313"/>
    </source>
</evidence>
<dbReference type="PANTHER" id="PTHR30607">
    <property type="entry name" value="POTASSIUM-TRANSPORTING ATPASE A CHAIN"/>
    <property type="match status" value="1"/>
</dbReference>
<comment type="subunit">
    <text evidence="9">The system is composed of three essential subunits: KdpA, KdpB and KdpC.</text>
</comment>
<dbReference type="GO" id="GO:0005886">
    <property type="term" value="C:plasma membrane"/>
    <property type="evidence" value="ECO:0007669"/>
    <property type="project" value="UniProtKB-SubCell"/>
</dbReference>
<feature type="transmembrane region" description="Helical" evidence="9">
    <location>
        <begin position="371"/>
        <end position="391"/>
    </location>
</feature>
<comment type="function">
    <text evidence="9">Part of the high-affinity ATP-driven potassium transport (or Kdp) system, which catalyzes the hydrolysis of ATP coupled with the electrogenic transport of potassium into the cytoplasm. This subunit binds the extracellular potassium ions and delivers the ions to the membrane domain of KdpB through an intramembrane tunnel.</text>
</comment>
<keyword evidence="3 9" id="KW-0633">Potassium transport</keyword>